<dbReference type="InterPro" id="IPR051710">
    <property type="entry name" value="Phosphatase_SH3-domain"/>
</dbReference>
<dbReference type="PANTHER" id="PTHR16469">
    <property type="entry name" value="UBIQUITIN-ASSOCIATED AND SH3 DOMAIN-CONTAINING BA-RELATED"/>
    <property type="match status" value="1"/>
</dbReference>
<gene>
    <name evidence="2" type="ORF">EVOR1521_LOCUS1532</name>
</gene>
<comment type="caution">
    <text evidence="2">The sequence shown here is derived from an EMBL/GenBank/DDBJ whole genome shotgun (WGS) entry which is preliminary data.</text>
</comment>
<keyword evidence="3" id="KW-1185">Reference proteome</keyword>
<feature type="region of interest" description="Disordered" evidence="1">
    <location>
        <begin position="511"/>
        <end position="531"/>
    </location>
</feature>
<sequence>MGDSQPDEVKAVICEFLPRPSQLQISLAPLDPSDWVPRFDPMERSPLQFLAVCRHAERADDVGALVQGLPWCLMQDSQQWPYDPPLSDAGLVAAEELGQKLQRTLKELAGWAELTGLASRRVAAWAGPDSELHVVVTSPFLRCVQTAALICRQVRGTRLLIDNSLGEIYGPCIMGDQEPLRPVRPLTASSEFCSAQGVECLEVGKLLGKWPLWPETLREARRRFANRFTEYLKRGSAVHRNFVLVSHADCVGAALALIPAGTGRHNIEKVHFGGHFVALRPKEVEKEEVELDRALFSVERRLLRAHAGCEEPLNTHHVTRGGRTFAAAYIRREEALQAVCAKREWSGIQGFTQDAQMMMDVSDLGSHPGCENGISLGEGWRLQISGVVVRGRRKSLAMPSPQEGLEVVREWGVPLLLSAPEVAPEGQRWQVLEALPEAPLGLEERRRSSGRFSVHSLELFAGSASMMTCEQMTPRPTLGTMDCTEDMEAHDVWEGQEIGHVRTDSYLVAQNSLAPPGSQRPSIIRRRSRTASTPEVVPEGVVLEGAGAPVVPGAVLLGKEAKLQSDDQSSEVKEDTPRLLVLPSVASPLRSTDESQFLPDKSPLYQRRRRKGICSEDSIANLSTSDGSN</sequence>
<dbReference type="AlphaFoldDB" id="A0AA36HM62"/>
<dbReference type="SUPFAM" id="SSF53254">
    <property type="entry name" value="Phosphoglycerate mutase-like"/>
    <property type="match status" value="1"/>
</dbReference>
<organism evidence="2 3">
    <name type="scientific">Effrenium voratum</name>
    <dbReference type="NCBI Taxonomy" id="2562239"/>
    <lineage>
        <taxon>Eukaryota</taxon>
        <taxon>Sar</taxon>
        <taxon>Alveolata</taxon>
        <taxon>Dinophyceae</taxon>
        <taxon>Suessiales</taxon>
        <taxon>Symbiodiniaceae</taxon>
        <taxon>Effrenium</taxon>
    </lineage>
</organism>
<proteinExistence type="predicted"/>
<name>A0AA36HM62_9DINO</name>
<dbReference type="Pfam" id="PF00300">
    <property type="entry name" value="His_Phos_1"/>
    <property type="match status" value="1"/>
</dbReference>
<accession>A0AA36HM62</accession>
<dbReference type="CDD" id="cd07067">
    <property type="entry name" value="HP_PGM_like"/>
    <property type="match status" value="1"/>
</dbReference>
<feature type="region of interest" description="Disordered" evidence="1">
    <location>
        <begin position="562"/>
        <end position="610"/>
    </location>
</feature>
<dbReference type="Proteomes" id="UP001178507">
    <property type="component" value="Unassembled WGS sequence"/>
</dbReference>
<dbReference type="SMART" id="SM00855">
    <property type="entry name" value="PGAM"/>
    <property type="match status" value="1"/>
</dbReference>
<dbReference type="Gene3D" id="3.40.50.1240">
    <property type="entry name" value="Phosphoglycerate mutase-like"/>
    <property type="match status" value="1"/>
</dbReference>
<evidence type="ECO:0000313" key="3">
    <source>
        <dbReference type="Proteomes" id="UP001178507"/>
    </source>
</evidence>
<protein>
    <submittedName>
        <fullName evidence="2">Uncharacterized protein</fullName>
    </submittedName>
</protein>
<dbReference type="InterPro" id="IPR013078">
    <property type="entry name" value="His_Pase_superF_clade-1"/>
</dbReference>
<dbReference type="InterPro" id="IPR029033">
    <property type="entry name" value="His_PPase_superfam"/>
</dbReference>
<dbReference type="EMBL" id="CAUJNA010000058">
    <property type="protein sequence ID" value="CAJ1371155.1"/>
    <property type="molecule type" value="Genomic_DNA"/>
</dbReference>
<dbReference type="PANTHER" id="PTHR16469:SF27">
    <property type="entry name" value="UBIQUITIN-ASSOCIATED AND SH3 DOMAIN-CONTAINING BA-RELATED"/>
    <property type="match status" value="1"/>
</dbReference>
<evidence type="ECO:0000256" key="1">
    <source>
        <dbReference type="SAM" id="MobiDB-lite"/>
    </source>
</evidence>
<evidence type="ECO:0000313" key="2">
    <source>
        <dbReference type="EMBL" id="CAJ1371155.1"/>
    </source>
</evidence>
<feature type="compositionally biased region" description="Basic and acidic residues" evidence="1">
    <location>
        <begin position="562"/>
        <end position="577"/>
    </location>
</feature>
<reference evidence="2" key="1">
    <citation type="submission" date="2023-08" db="EMBL/GenBank/DDBJ databases">
        <authorList>
            <person name="Chen Y."/>
            <person name="Shah S."/>
            <person name="Dougan E. K."/>
            <person name="Thang M."/>
            <person name="Chan C."/>
        </authorList>
    </citation>
    <scope>NUCLEOTIDE SEQUENCE</scope>
</reference>